<dbReference type="Gene3D" id="3.30.420.40">
    <property type="match status" value="2"/>
</dbReference>
<keyword evidence="4 5" id="KW-0143">Chaperone</keyword>
<dbReference type="InterPro" id="IPR018181">
    <property type="entry name" value="Heat_shock_70_CS"/>
</dbReference>
<reference evidence="7" key="2">
    <citation type="journal article" date="2022" name="Sci. Total Environ.">
        <title>Prevalence, transmission, and molecular epidemiology of tet(X)-positive bacteria among humans, animals, and environmental niches in China: An epidemiological, and genomic-based study.</title>
        <authorList>
            <person name="Dong N."/>
            <person name="Zeng Y."/>
            <person name="Cai C."/>
            <person name="Sun C."/>
            <person name="Lu J."/>
            <person name="Liu C."/>
            <person name="Zhou H."/>
            <person name="Sun Q."/>
            <person name="Shu L."/>
            <person name="Wang H."/>
            <person name="Wang Y."/>
            <person name="Wang S."/>
            <person name="Wu C."/>
            <person name="Chan E.W."/>
            <person name="Chen G."/>
            <person name="Shen Z."/>
            <person name="Chen S."/>
            <person name="Zhang R."/>
        </authorList>
    </citation>
    <scope>NUCLEOTIDE SEQUENCE</scope>
    <source>
        <strain evidence="7">DF46-2-2</strain>
    </source>
</reference>
<sequence>MALLQIAEPGQSPQPHQRKLAVGIDLGTTNSLVATVRSGVAEPIADLEGNKSLASAVRYHADRVEVGASVRQTAAQDPLNSILSVKRMMGRGLADIQQLGQQMPYEFTAGDSGMPYIQTVQGAKSPVEVSAQILTVLRQRAEQALGGELVGAVITVPAYFDDAQRQATKDAAKVAGITVLRLLNEPTAAAVAYGLDQQAEGIVVIYDLGGGTFDVSILRLTQGVFEVLATGGDSALGGDDFDHAIANWLIEQAGVSDDLTPAAQRELLQQACAAKEALTEQSQVAVSFAGWQGELSREQLNLLLEPLVARSLRACRRAVRDAQIELDEISNVVMVGGSTRVPYVRQQVGEQFACEPLTSIDPDQVVAIGAARQADALVGNQQGDELLLLDVIPLSLGLETMGDLMEKVIPRNSTIPIARAQEFTTAKDGQTAMMIHVVQGERELVSDCRSLARFELRGIPPMVAGAAKIRVTFQVDADGLLSVSAREVNSGVEASIEVKPSYGLGDDEVARMLQESFEFAEADKQQRALREFVVDAERLIDAVQVALAADGEALLAPTEQAEIEQAISKLQQAISQADAGAIQAATQHLSKATDEFAARRLDRTVKAALTGRQLTELESD</sequence>
<dbReference type="NCBIfam" id="TIGR01991">
    <property type="entry name" value="HscA"/>
    <property type="match status" value="1"/>
</dbReference>
<dbReference type="PRINTS" id="PR00301">
    <property type="entry name" value="HEATSHOCK70"/>
</dbReference>
<dbReference type="PROSITE" id="PS00297">
    <property type="entry name" value="HSP70_1"/>
    <property type="match status" value="1"/>
</dbReference>
<dbReference type="Gene3D" id="1.20.1270.10">
    <property type="match status" value="1"/>
</dbReference>
<accession>A0AAW7DN80</accession>
<dbReference type="FunFam" id="3.30.420.40:FF:000046">
    <property type="entry name" value="Chaperone protein HscA"/>
    <property type="match status" value="1"/>
</dbReference>
<dbReference type="Proteomes" id="UP001173465">
    <property type="component" value="Unassembled WGS sequence"/>
</dbReference>
<gene>
    <name evidence="5 7" type="primary">hscA</name>
    <name evidence="7" type="ORF">HX099_01415</name>
</gene>
<dbReference type="InterPro" id="IPR013126">
    <property type="entry name" value="Hsp_70_fam"/>
</dbReference>
<evidence type="ECO:0000313" key="8">
    <source>
        <dbReference type="Proteomes" id="UP001173465"/>
    </source>
</evidence>
<organism evidence="7 8">
    <name type="scientific">Thiopseudomonas alkaliphila</name>
    <dbReference type="NCBI Taxonomy" id="1697053"/>
    <lineage>
        <taxon>Bacteria</taxon>
        <taxon>Pseudomonadati</taxon>
        <taxon>Pseudomonadota</taxon>
        <taxon>Gammaproteobacteria</taxon>
        <taxon>Pseudomonadales</taxon>
        <taxon>Pseudomonadaceae</taxon>
        <taxon>Thiopseudomonas</taxon>
    </lineage>
</organism>
<dbReference type="SUPFAM" id="SSF100920">
    <property type="entry name" value="Heat shock protein 70kD (HSP70), peptide-binding domain"/>
    <property type="match status" value="1"/>
</dbReference>
<dbReference type="GO" id="GO:0016887">
    <property type="term" value="F:ATP hydrolysis activity"/>
    <property type="evidence" value="ECO:0007669"/>
    <property type="project" value="UniProtKB-UniRule"/>
</dbReference>
<comment type="function">
    <text evidence="5">Chaperone involved in the maturation of iron-sulfur cluster-containing proteins. Has a low intrinsic ATPase activity which is markedly stimulated by HscB.</text>
</comment>
<dbReference type="Gene3D" id="2.60.34.10">
    <property type="entry name" value="Substrate Binding Domain Of DNAk, Chain A, domain 1"/>
    <property type="match status" value="1"/>
</dbReference>
<dbReference type="CDD" id="cd10236">
    <property type="entry name" value="ASKHA_NBD_HSP70_HscA"/>
    <property type="match status" value="1"/>
</dbReference>
<dbReference type="AlphaFoldDB" id="A0AAW7DN80"/>
<dbReference type="InterPro" id="IPR029048">
    <property type="entry name" value="HSP70_C_sf"/>
</dbReference>
<dbReference type="PANTHER" id="PTHR19375">
    <property type="entry name" value="HEAT SHOCK PROTEIN 70KDA"/>
    <property type="match status" value="1"/>
</dbReference>
<evidence type="ECO:0000256" key="2">
    <source>
        <dbReference type="ARBA" id="ARBA00022741"/>
    </source>
</evidence>
<dbReference type="Pfam" id="PF00012">
    <property type="entry name" value="HSP70"/>
    <property type="match status" value="1"/>
</dbReference>
<comment type="caution">
    <text evidence="7">The sequence shown here is derived from an EMBL/GenBank/DDBJ whole genome shotgun (WGS) entry which is preliminary data.</text>
</comment>
<dbReference type="RefSeq" id="WP_053108805.1">
    <property type="nucleotide sequence ID" value="NZ_CP012364.1"/>
</dbReference>
<dbReference type="GO" id="GO:0016226">
    <property type="term" value="P:iron-sulfur cluster assembly"/>
    <property type="evidence" value="ECO:0007669"/>
    <property type="project" value="InterPro"/>
</dbReference>
<dbReference type="InterPro" id="IPR042039">
    <property type="entry name" value="HscA_NBD"/>
</dbReference>
<dbReference type="HAMAP" id="MF_00679">
    <property type="entry name" value="HscA"/>
    <property type="match status" value="1"/>
</dbReference>
<proteinExistence type="inferred from homology"/>
<comment type="similarity">
    <text evidence="1 5 6">Belongs to the heat shock protein 70 family.</text>
</comment>
<protein>
    <recommendedName>
        <fullName evidence="5">Chaperone protein HscA homolog</fullName>
    </recommendedName>
</protein>
<dbReference type="InterPro" id="IPR010236">
    <property type="entry name" value="ISC_FeS_clus_asmbl_HscA"/>
</dbReference>
<name>A0AAW7DN80_9GAMM</name>
<evidence type="ECO:0000256" key="1">
    <source>
        <dbReference type="ARBA" id="ARBA00007381"/>
    </source>
</evidence>
<dbReference type="EMBL" id="JACANB010000001">
    <property type="protein sequence ID" value="MDM1695331.1"/>
    <property type="molecule type" value="Genomic_DNA"/>
</dbReference>
<dbReference type="InterPro" id="IPR029047">
    <property type="entry name" value="HSP70_peptide-bd_sf"/>
</dbReference>
<dbReference type="SUPFAM" id="SSF100934">
    <property type="entry name" value="Heat shock protein 70kD (HSP70), C-terminal subdomain"/>
    <property type="match status" value="1"/>
</dbReference>
<keyword evidence="2 5" id="KW-0547">Nucleotide-binding</keyword>
<dbReference type="InterPro" id="IPR043129">
    <property type="entry name" value="ATPase_NBD"/>
</dbReference>
<evidence type="ECO:0000256" key="6">
    <source>
        <dbReference type="RuleBase" id="RU003322"/>
    </source>
</evidence>
<dbReference type="GO" id="GO:0051082">
    <property type="term" value="F:unfolded protein binding"/>
    <property type="evidence" value="ECO:0007669"/>
    <property type="project" value="InterPro"/>
</dbReference>
<reference evidence="7" key="1">
    <citation type="submission" date="2020-06" db="EMBL/GenBank/DDBJ databases">
        <authorList>
            <person name="Dong N."/>
        </authorList>
    </citation>
    <scope>NUCLEOTIDE SEQUENCE</scope>
    <source>
        <strain evidence="7">DF46-2-2</strain>
    </source>
</reference>
<dbReference type="FunFam" id="2.60.34.10:FF:000005">
    <property type="entry name" value="Chaperone protein HscA homolog"/>
    <property type="match status" value="1"/>
</dbReference>
<dbReference type="PROSITE" id="PS00329">
    <property type="entry name" value="HSP70_2"/>
    <property type="match status" value="1"/>
</dbReference>
<evidence type="ECO:0000256" key="4">
    <source>
        <dbReference type="ARBA" id="ARBA00023186"/>
    </source>
</evidence>
<dbReference type="GO" id="GO:0140662">
    <property type="term" value="F:ATP-dependent protein folding chaperone"/>
    <property type="evidence" value="ECO:0007669"/>
    <property type="project" value="InterPro"/>
</dbReference>
<dbReference type="PROSITE" id="PS01036">
    <property type="entry name" value="HSP70_3"/>
    <property type="match status" value="1"/>
</dbReference>
<evidence type="ECO:0000256" key="5">
    <source>
        <dbReference type="HAMAP-Rule" id="MF_00679"/>
    </source>
</evidence>
<keyword evidence="3 5" id="KW-0067">ATP-binding</keyword>
<dbReference type="Gene3D" id="3.90.640.10">
    <property type="entry name" value="Actin, Chain A, domain 4"/>
    <property type="match status" value="1"/>
</dbReference>
<dbReference type="SUPFAM" id="SSF53067">
    <property type="entry name" value="Actin-like ATPase domain"/>
    <property type="match status" value="2"/>
</dbReference>
<dbReference type="NCBIfam" id="NF003520">
    <property type="entry name" value="PRK05183.1"/>
    <property type="match status" value="1"/>
</dbReference>
<evidence type="ECO:0000256" key="3">
    <source>
        <dbReference type="ARBA" id="ARBA00022840"/>
    </source>
</evidence>
<dbReference type="GO" id="GO:0005524">
    <property type="term" value="F:ATP binding"/>
    <property type="evidence" value="ECO:0007669"/>
    <property type="project" value="UniProtKB-KW"/>
</dbReference>
<evidence type="ECO:0000313" key="7">
    <source>
        <dbReference type="EMBL" id="MDM1695331.1"/>
    </source>
</evidence>